<dbReference type="Pfam" id="PF23559">
    <property type="entry name" value="WHD_DRP"/>
    <property type="match status" value="1"/>
</dbReference>
<keyword evidence="3" id="KW-0677">Repeat</keyword>
<keyword evidence="4" id="KW-0547">Nucleotide-binding</keyword>
<dbReference type="Gene3D" id="1.10.10.10">
    <property type="entry name" value="Winged helix-like DNA-binding domain superfamily/Winged helix DNA-binding domain"/>
    <property type="match status" value="1"/>
</dbReference>
<protein>
    <submittedName>
        <fullName evidence="9">Putative late blight resistance protein homolog r1c-3</fullName>
    </submittedName>
</protein>
<comment type="similarity">
    <text evidence="1">Belongs to the disease resistance NB-LRR family.</text>
</comment>
<dbReference type="InterPro" id="IPR027417">
    <property type="entry name" value="P-loop_NTPase"/>
</dbReference>
<dbReference type="PANTHER" id="PTHR15140">
    <property type="entry name" value="TUBULIN-SPECIFIC CHAPERONE E"/>
    <property type="match status" value="1"/>
</dbReference>
<feature type="domain" description="Disease resistance R13L4/SHOC-2-like LRR" evidence="8">
    <location>
        <begin position="220"/>
        <end position="524"/>
    </location>
</feature>
<evidence type="ECO:0000313" key="9">
    <source>
        <dbReference type="EMBL" id="GFP92469.1"/>
    </source>
</evidence>
<evidence type="ECO:0000256" key="5">
    <source>
        <dbReference type="ARBA" id="ARBA00022821"/>
    </source>
</evidence>
<sequence>MMIKVGIYSAKVCLGKKIALLNWRKTGKKIANSCKGLPLSITVIGGLLSRYKQSGQYWEYILENLNPILNSEGNEHCLKILSMNYKELPVHLKPCFLYMGIFDEDREISISWLIKLWIAEGFLKPIGGKSLEMVAEEYLKDLVDRNLIQGHKRGSNGEINLCKIHDLLRDLCLRECGKDRFLCDTRNYSNLDIITQRRIILHQDTRGRDIDALQSASLARSLICDSVGQAGFVPLDFRLLRVLKAYDNVLRSQSTYLDTSPFHLVNLRFLAVDDSCIKFPSSFHLLWNLQTLYVYRYGDVVTAPPEIWKMPLLRHVKFEGLQLPDPPGGDDDLVVLENLQALLTVMNFNCSEEVVKRIPNIKKLGIEYNVRGDESSYCLDNLVRLHKLESLSCQLSYKNMSGMISYVARKLILPLSLKKLTLRHTKLHWEDMGTKIGSLPHLQVLKLYNDSFLGPKWETVDGQFSSLKYLLIHDNGNGLEGWTWITDSTHFPCLESLVLRYVKKLKDMPLAIGDISTLQYIELRACSMSLVISARKVLEEQEELGNVGIQVRVKSWNVEESILEMASSNFHVEAL</sequence>
<feature type="domain" description="Disease resistance protein winged helix" evidence="7">
    <location>
        <begin position="101"/>
        <end position="172"/>
    </location>
</feature>
<dbReference type="InterPro" id="IPR055414">
    <property type="entry name" value="LRR_R13L4/SHOC2-like"/>
</dbReference>
<dbReference type="FunFam" id="1.10.10.10:FF:000322">
    <property type="entry name" value="Probable disease resistance protein At1g63360"/>
    <property type="match status" value="1"/>
</dbReference>
<keyword evidence="5" id="KW-0611">Plant defense</keyword>
<dbReference type="GO" id="GO:0043531">
    <property type="term" value="F:ADP binding"/>
    <property type="evidence" value="ECO:0007669"/>
    <property type="project" value="InterPro"/>
</dbReference>
<proteinExistence type="inferred from homology"/>
<evidence type="ECO:0000259" key="8">
    <source>
        <dbReference type="Pfam" id="PF23598"/>
    </source>
</evidence>
<keyword evidence="10" id="KW-1185">Reference proteome</keyword>
<dbReference type="Proteomes" id="UP000653305">
    <property type="component" value="Unassembled WGS sequence"/>
</dbReference>
<evidence type="ECO:0000256" key="6">
    <source>
        <dbReference type="ARBA" id="ARBA00022840"/>
    </source>
</evidence>
<evidence type="ECO:0000313" key="10">
    <source>
        <dbReference type="Proteomes" id="UP000653305"/>
    </source>
</evidence>
<evidence type="ECO:0000256" key="4">
    <source>
        <dbReference type="ARBA" id="ARBA00022741"/>
    </source>
</evidence>
<dbReference type="InterPro" id="IPR036388">
    <property type="entry name" value="WH-like_DNA-bd_sf"/>
</dbReference>
<dbReference type="SUPFAM" id="SSF52058">
    <property type="entry name" value="L domain-like"/>
    <property type="match status" value="1"/>
</dbReference>
<evidence type="ECO:0000256" key="1">
    <source>
        <dbReference type="ARBA" id="ARBA00008894"/>
    </source>
</evidence>
<dbReference type="PANTHER" id="PTHR15140:SF33">
    <property type="entry name" value="LATE BLIGHT RESISTANCE PROTEIN HOMOLOG R1A-3 ISOFORM X1"/>
    <property type="match status" value="1"/>
</dbReference>
<dbReference type="InterPro" id="IPR058922">
    <property type="entry name" value="WHD_DRP"/>
</dbReference>
<dbReference type="OrthoDB" id="913302at2759"/>
<evidence type="ECO:0000259" key="7">
    <source>
        <dbReference type="Pfam" id="PF23559"/>
    </source>
</evidence>
<gene>
    <name evidence="9" type="ORF">PHJA_001391100</name>
</gene>
<keyword evidence="6" id="KW-0067">ATP-binding</keyword>
<dbReference type="InterPro" id="IPR032675">
    <property type="entry name" value="LRR_dom_sf"/>
</dbReference>
<dbReference type="AlphaFoldDB" id="A0A830C0H2"/>
<name>A0A830C0H2_9LAMI</name>
<dbReference type="Pfam" id="PF23598">
    <property type="entry name" value="LRR_14"/>
    <property type="match status" value="1"/>
</dbReference>
<dbReference type="InterPro" id="IPR042197">
    <property type="entry name" value="Apaf_helical"/>
</dbReference>
<evidence type="ECO:0000256" key="3">
    <source>
        <dbReference type="ARBA" id="ARBA00022737"/>
    </source>
</evidence>
<organism evidence="9 10">
    <name type="scientific">Phtheirospermum japonicum</name>
    <dbReference type="NCBI Taxonomy" id="374723"/>
    <lineage>
        <taxon>Eukaryota</taxon>
        <taxon>Viridiplantae</taxon>
        <taxon>Streptophyta</taxon>
        <taxon>Embryophyta</taxon>
        <taxon>Tracheophyta</taxon>
        <taxon>Spermatophyta</taxon>
        <taxon>Magnoliopsida</taxon>
        <taxon>eudicotyledons</taxon>
        <taxon>Gunneridae</taxon>
        <taxon>Pentapetalae</taxon>
        <taxon>asterids</taxon>
        <taxon>lamiids</taxon>
        <taxon>Lamiales</taxon>
        <taxon>Orobanchaceae</taxon>
        <taxon>Orobanchaceae incertae sedis</taxon>
        <taxon>Phtheirospermum</taxon>
    </lineage>
</organism>
<dbReference type="GO" id="GO:0005524">
    <property type="term" value="F:ATP binding"/>
    <property type="evidence" value="ECO:0007669"/>
    <property type="project" value="UniProtKB-KW"/>
</dbReference>
<keyword evidence="2" id="KW-0433">Leucine-rich repeat</keyword>
<dbReference type="GO" id="GO:0006952">
    <property type="term" value="P:defense response"/>
    <property type="evidence" value="ECO:0007669"/>
    <property type="project" value="UniProtKB-KW"/>
</dbReference>
<comment type="caution">
    <text evidence="9">The sequence shown here is derived from an EMBL/GenBank/DDBJ whole genome shotgun (WGS) entry which is preliminary data.</text>
</comment>
<evidence type="ECO:0000256" key="2">
    <source>
        <dbReference type="ARBA" id="ARBA00022614"/>
    </source>
</evidence>
<dbReference type="SUPFAM" id="SSF52540">
    <property type="entry name" value="P-loop containing nucleoside triphosphate hydrolases"/>
    <property type="match status" value="1"/>
</dbReference>
<dbReference type="Gene3D" id="1.10.8.430">
    <property type="entry name" value="Helical domain of apoptotic protease-activating factors"/>
    <property type="match status" value="1"/>
</dbReference>
<dbReference type="EMBL" id="BMAC01000279">
    <property type="protein sequence ID" value="GFP92469.1"/>
    <property type="molecule type" value="Genomic_DNA"/>
</dbReference>
<accession>A0A830C0H2</accession>
<reference evidence="9" key="1">
    <citation type="submission" date="2020-07" db="EMBL/GenBank/DDBJ databases">
        <title>Ethylene signaling mediates host invasion by parasitic plants.</title>
        <authorList>
            <person name="Yoshida S."/>
        </authorList>
    </citation>
    <scope>NUCLEOTIDE SEQUENCE</scope>
    <source>
        <strain evidence="9">Okayama</strain>
    </source>
</reference>
<dbReference type="Gene3D" id="3.80.10.10">
    <property type="entry name" value="Ribonuclease Inhibitor"/>
    <property type="match status" value="1"/>
</dbReference>